<dbReference type="Gene3D" id="1.25.40.10">
    <property type="entry name" value="Tetratricopeptide repeat domain"/>
    <property type="match status" value="1"/>
</dbReference>
<name>A0A0C2MER8_THEKT</name>
<gene>
    <name evidence="1" type="ORF">RF11_15079</name>
</gene>
<organism evidence="1 2">
    <name type="scientific">Thelohanellus kitauei</name>
    <name type="common">Myxosporean</name>
    <dbReference type="NCBI Taxonomy" id="669202"/>
    <lineage>
        <taxon>Eukaryota</taxon>
        <taxon>Metazoa</taxon>
        <taxon>Cnidaria</taxon>
        <taxon>Myxozoa</taxon>
        <taxon>Myxosporea</taxon>
        <taxon>Bivalvulida</taxon>
        <taxon>Platysporina</taxon>
        <taxon>Myxobolidae</taxon>
        <taxon>Thelohanellus</taxon>
    </lineage>
</organism>
<keyword evidence="2" id="KW-1185">Reference proteome</keyword>
<accession>A0A0C2MER8</accession>
<protein>
    <submittedName>
        <fullName evidence="1">Uncharacterized protein</fullName>
    </submittedName>
</protein>
<sequence length="287" mass="33590">MATDIEKANELYQEANMIFFMEWSLFNSVRYKMFKQKAHDMFVEAGEIYQKIGLLDNARNSYSQAGITSEYHLKDLDLAIREFNMAGDISIRYSSALSVPCYAKAVSLYIKTENHEGVEHYTDLVVEKLELYRAHKSLISSFYEKVIEEYVHFVNKNIPTSFITKYKFKHAEYLFRAKNYKRAFELFIESDKDLTVRSCVYACLTSMVSKGTDAPKYFDHINKMYNEFSKTSQFLLVQRIMNSLQNKRLGEVKDALKKLNINGKNFDLFYPRAMDKIENRKTSSSSE</sequence>
<dbReference type="EMBL" id="JWZT01004852">
    <property type="protein sequence ID" value="KII62894.1"/>
    <property type="molecule type" value="Genomic_DNA"/>
</dbReference>
<proteinExistence type="predicted"/>
<dbReference type="SUPFAM" id="SSF48452">
    <property type="entry name" value="TPR-like"/>
    <property type="match status" value="1"/>
</dbReference>
<dbReference type="OrthoDB" id="9984275at2759"/>
<dbReference type="InterPro" id="IPR011990">
    <property type="entry name" value="TPR-like_helical_dom_sf"/>
</dbReference>
<evidence type="ECO:0000313" key="2">
    <source>
        <dbReference type="Proteomes" id="UP000031668"/>
    </source>
</evidence>
<comment type="caution">
    <text evidence="1">The sequence shown here is derived from an EMBL/GenBank/DDBJ whole genome shotgun (WGS) entry which is preliminary data.</text>
</comment>
<dbReference type="Proteomes" id="UP000031668">
    <property type="component" value="Unassembled WGS sequence"/>
</dbReference>
<reference evidence="1 2" key="1">
    <citation type="journal article" date="2014" name="Genome Biol. Evol.">
        <title>The genome of the myxosporean Thelohanellus kitauei shows adaptations to nutrient acquisition within its fish host.</title>
        <authorList>
            <person name="Yang Y."/>
            <person name="Xiong J."/>
            <person name="Zhou Z."/>
            <person name="Huo F."/>
            <person name="Miao W."/>
            <person name="Ran C."/>
            <person name="Liu Y."/>
            <person name="Zhang J."/>
            <person name="Feng J."/>
            <person name="Wang M."/>
            <person name="Wang M."/>
            <person name="Wang L."/>
            <person name="Yao B."/>
        </authorList>
    </citation>
    <scope>NUCLEOTIDE SEQUENCE [LARGE SCALE GENOMIC DNA]</scope>
    <source>
        <strain evidence="1">Wuqing</strain>
    </source>
</reference>
<dbReference type="AlphaFoldDB" id="A0A0C2MER8"/>
<evidence type="ECO:0000313" key="1">
    <source>
        <dbReference type="EMBL" id="KII62894.1"/>
    </source>
</evidence>